<dbReference type="NCBIfam" id="TIGR01083">
    <property type="entry name" value="nth"/>
    <property type="match status" value="1"/>
</dbReference>
<evidence type="ECO:0000313" key="13">
    <source>
        <dbReference type="EMBL" id="CAB4578576.1"/>
    </source>
</evidence>
<dbReference type="FunFam" id="1.10.340.30:FF:000001">
    <property type="entry name" value="Endonuclease III"/>
    <property type="match status" value="1"/>
</dbReference>
<gene>
    <name evidence="13" type="ORF">UFOPK1762_00385</name>
    <name evidence="14" type="ORF">UFOPK1906_00186</name>
    <name evidence="15" type="ORF">UFOPK2624_00648</name>
    <name evidence="16" type="ORF">UFOPK2969_00590</name>
    <name evidence="17" type="ORF">UFOPK3010_00343</name>
    <name evidence="11" type="ORF">UFOPK3331_00093</name>
    <name evidence="18" type="ORF">UFOPK3785_00316</name>
    <name evidence="12" type="ORF">UFOPK4201_00464</name>
    <name evidence="19" type="ORF">UFOPK4371_00256</name>
</gene>
<dbReference type="InterPro" id="IPR003265">
    <property type="entry name" value="HhH-GPD_domain"/>
</dbReference>
<keyword evidence="7" id="KW-0411">Iron-sulfur</keyword>
<keyword evidence="5" id="KW-0378">Hydrolase</keyword>
<dbReference type="Pfam" id="PF00633">
    <property type="entry name" value="HHH"/>
    <property type="match status" value="1"/>
</dbReference>
<dbReference type="CDD" id="cd00056">
    <property type="entry name" value="ENDO3c"/>
    <property type="match status" value="1"/>
</dbReference>
<dbReference type="SUPFAM" id="SSF48150">
    <property type="entry name" value="DNA-glycosylase"/>
    <property type="match status" value="1"/>
</dbReference>
<dbReference type="InterPro" id="IPR023170">
    <property type="entry name" value="HhH_base_excis_C"/>
</dbReference>
<evidence type="ECO:0000256" key="1">
    <source>
        <dbReference type="ARBA" id="ARBA00008343"/>
    </source>
</evidence>
<dbReference type="GO" id="GO:0003906">
    <property type="term" value="F:DNA-(apurinic or apyrimidinic site) endonuclease activity"/>
    <property type="evidence" value="ECO:0007669"/>
    <property type="project" value="InterPro"/>
</dbReference>
<dbReference type="EMBL" id="CAFAAD010000031">
    <property type="protein sequence ID" value="CAB4788587.1"/>
    <property type="molecule type" value="Genomic_DNA"/>
</dbReference>
<keyword evidence="2" id="KW-0004">4Fe-4S</keyword>
<keyword evidence="4" id="KW-0227">DNA damage</keyword>
<dbReference type="Gene3D" id="1.10.1670.10">
    <property type="entry name" value="Helix-hairpin-Helix base-excision DNA repair enzymes (C-terminal)"/>
    <property type="match status" value="1"/>
</dbReference>
<keyword evidence="6" id="KW-0408">Iron</keyword>
<organism evidence="12">
    <name type="scientific">freshwater metagenome</name>
    <dbReference type="NCBI Taxonomy" id="449393"/>
    <lineage>
        <taxon>unclassified sequences</taxon>
        <taxon>metagenomes</taxon>
        <taxon>ecological metagenomes</taxon>
    </lineage>
</organism>
<dbReference type="GO" id="GO:0006285">
    <property type="term" value="P:base-excision repair, AP site formation"/>
    <property type="evidence" value="ECO:0007669"/>
    <property type="project" value="TreeGrafter"/>
</dbReference>
<dbReference type="EMBL" id="CAFBRD010000007">
    <property type="protein sequence ID" value="CAB5074045.1"/>
    <property type="molecule type" value="Genomic_DNA"/>
</dbReference>
<evidence type="ECO:0000256" key="7">
    <source>
        <dbReference type="ARBA" id="ARBA00023014"/>
    </source>
</evidence>
<keyword evidence="9" id="KW-0326">Glycosidase</keyword>
<keyword evidence="3" id="KW-0479">Metal-binding</keyword>
<protein>
    <submittedName>
        <fullName evidence="12">Unannotated protein</fullName>
    </submittedName>
</protein>
<dbReference type="EMBL" id="CAEUNJ010000014">
    <property type="protein sequence ID" value="CAB4370859.1"/>
    <property type="molecule type" value="Genomic_DNA"/>
</dbReference>
<sequence>MAKPRSPKGRAKETLARLDLEYPDAQCELDHRNPYELLAATILSAQCTDVRVNLVTPALFDRFPSPEDLAVADPLEVEELVRSTGFYKNKARSLIGMAQALVERFGCAVPSSMEDLVTVPGVGRKTANVVRSVAMDLPGLPVDTHVGRLSLRLGLTTETDPVKVEYVLDDMIPPADWGRFSLLLILHGRRVCASRKARCVDCVLSDFCPSASI</sequence>
<evidence type="ECO:0000256" key="3">
    <source>
        <dbReference type="ARBA" id="ARBA00022723"/>
    </source>
</evidence>
<proteinExistence type="inferred from homology"/>
<dbReference type="EMBL" id="CAFAAM010000030">
    <property type="protein sequence ID" value="CAB4796608.1"/>
    <property type="molecule type" value="Genomic_DNA"/>
</dbReference>
<dbReference type="EMBL" id="CAESAL010000002">
    <property type="protein sequence ID" value="CAB4330087.1"/>
    <property type="molecule type" value="Genomic_DNA"/>
</dbReference>
<evidence type="ECO:0000313" key="18">
    <source>
        <dbReference type="EMBL" id="CAB4942842.1"/>
    </source>
</evidence>
<dbReference type="EMBL" id="CAFBNJ010000010">
    <property type="protein sequence ID" value="CAB4942842.1"/>
    <property type="molecule type" value="Genomic_DNA"/>
</dbReference>
<dbReference type="HAMAP" id="MF_00942">
    <property type="entry name" value="Nth"/>
    <property type="match status" value="1"/>
</dbReference>
<feature type="domain" description="HhH-GPD" evidence="10">
    <location>
        <begin position="43"/>
        <end position="190"/>
    </location>
</feature>
<evidence type="ECO:0000256" key="8">
    <source>
        <dbReference type="ARBA" id="ARBA00023204"/>
    </source>
</evidence>
<dbReference type="GO" id="GO:0019104">
    <property type="term" value="F:DNA N-glycosylase activity"/>
    <property type="evidence" value="ECO:0007669"/>
    <property type="project" value="TreeGrafter"/>
</dbReference>
<comment type="similarity">
    <text evidence="1">Belongs to the Nth/MutY family.</text>
</comment>
<dbReference type="InterPro" id="IPR011257">
    <property type="entry name" value="DNA_glycosylase"/>
</dbReference>
<evidence type="ECO:0000313" key="14">
    <source>
        <dbReference type="EMBL" id="CAB4613220.1"/>
    </source>
</evidence>
<evidence type="ECO:0000256" key="9">
    <source>
        <dbReference type="ARBA" id="ARBA00023295"/>
    </source>
</evidence>
<dbReference type="PIRSF" id="PIRSF001435">
    <property type="entry name" value="Nth"/>
    <property type="match status" value="1"/>
</dbReference>
<accession>A0A6J6AKU7</accession>
<evidence type="ECO:0000313" key="19">
    <source>
        <dbReference type="EMBL" id="CAB5074045.1"/>
    </source>
</evidence>
<evidence type="ECO:0000313" key="16">
    <source>
        <dbReference type="EMBL" id="CAB4788587.1"/>
    </source>
</evidence>
<evidence type="ECO:0000313" key="11">
    <source>
        <dbReference type="EMBL" id="CAB4330087.1"/>
    </source>
</evidence>
<dbReference type="PANTHER" id="PTHR10359:SF18">
    <property type="entry name" value="ENDONUCLEASE III"/>
    <property type="match status" value="1"/>
</dbReference>
<name>A0A6J6AKU7_9ZZZZ</name>
<dbReference type="GO" id="GO:0046872">
    <property type="term" value="F:metal ion binding"/>
    <property type="evidence" value="ECO:0007669"/>
    <property type="project" value="UniProtKB-KW"/>
</dbReference>
<dbReference type="Pfam" id="PF00730">
    <property type="entry name" value="HhH-GPD"/>
    <property type="match status" value="1"/>
</dbReference>
<dbReference type="EMBL" id="CAEZXY010000018">
    <property type="protein sequence ID" value="CAB4702883.1"/>
    <property type="molecule type" value="Genomic_DNA"/>
</dbReference>
<dbReference type="GO" id="GO:0051539">
    <property type="term" value="F:4 iron, 4 sulfur cluster binding"/>
    <property type="evidence" value="ECO:0007669"/>
    <property type="project" value="UniProtKB-KW"/>
</dbReference>
<keyword evidence="8" id="KW-0234">DNA repair</keyword>
<evidence type="ECO:0000256" key="6">
    <source>
        <dbReference type="ARBA" id="ARBA00023004"/>
    </source>
</evidence>
<evidence type="ECO:0000256" key="2">
    <source>
        <dbReference type="ARBA" id="ARBA00022485"/>
    </source>
</evidence>
<dbReference type="Gene3D" id="1.10.340.30">
    <property type="entry name" value="Hypothetical protein, domain 2"/>
    <property type="match status" value="1"/>
</dbReference>
<dbReference type="AlphaFoldDB" id="A0A6J6AKU7"/>
<evidence type="ECO:0000313" key="17">
    <source>
        <dbReference type="EMBL" id="CAB4796608.1"/>
    </source>
</evidence>
<dbReference type="GO" id="GO:0003677">
    <property type="term" value="F:DNA binding"/>
    <property type="evidence" value="ECO:0007669"/>
    <property type="project" value="InterPro"/>
</dbReference>
<dbReference type="EMBL" id="CAEZTY010000008">
    <property type="protein sequence ID" value="CAB4578576.1"/>
    <property type="molecule type" value="Genomic_DNA"/>
</dbReference>
<dbReference type="InterPro" id="IPR005759">
    <property type="entry name" value="Nth"/>
</dbReference>
<evidence type="ECO:0000313" key="12">
    <source>
        <dbReference type="EMBL" id="CAB4370859.1"/>
    </source>
</evidence>
<evidence type="ECO:0000256" key="5">
    <source>
        <dbReference type="ARBA" id="ARBA00022801"/>
    </source>
</evidence>
<dbReference type="EMBL" id="CAEZVC010000005">
    <property type="protein sequence ID" value="CAB4613220.1"/>
    <property type="molecule type" value="Genomic_DNA"/>
</dbReference>
<dbReference type="InterPro" id="IPR000445">
    <property type="entry name" value="HhH_motif"/>
</dbReference>
<dbReference type="PANTHER" id="PTHR10359">
    <property type="entry name" value="A/G-SPECIFIC ADENINE GLYCOSYLASE/ENDONUCLEASE III"/>
    <property type="match status" value="1"/>
</dbReference>
<reference evidence="12" key="1">
    <citation type="submission" date="2020-05" db="EMBL/GenBank/DDBJ databases">
        <authorList>
            <person name="Chiriac C."/>
            <person name="Salcher M."/>
            <person name="Ghai R."/>
            <person name="Kavagutti S V."/>
        </authorList>
    </citation>
    <scope>NUCLEOTIDE SEQUENCE</scope>
</reference>
<evidence type="ECO:0000313" key="15">
    <source>
        <dbReference type="EMBL" id="CAB4702883.1"/>
    </source>
</evidence>
<evidence type="ECO:0000256" key="4">
    <source>
        <dbReference type="ARBA" id="ARBA00022763"/>
    </source>
</evidence>
<evidence type="ECO:0000259" key="10">
    <source>
        <dbReference type="SMART" id="SM00478"/>
    </source>
</evidence>
<dbReference type="SMART" id="SM00478">
    <property type="entry name" value="ENDO3c"/>
    <property type="match status" value="1"/>
</dbReference>